<evidence type="ECO:0000256" key="8">
    <source>
        <dbReference type="SAM" id="Phobius"/>
    </source>
</evidence>
<keyword evidence="4 8" id="KW-0812">Transmembrane</keyword>
<dbReference type="PRINTS" id="PR00171">
    <property type="entry name" value="SUGRTRNSPORT"/>
</dbReference>
<organism evidence="10 11">
    <name type="scientific">Tetracentron sinense</name>
    <name type="common">Spur-leaf</name>
    <dbReference type="NCBI Taxonomy" id="13715"/>
    <lineage>
        <taxon>Eukaryota</taxon>
        <taxon>Viridiplantae</taxon>
        <taxon>Streptophyta</taxon>
        <taxon>Embryophyta</taxon>
        <taxon>Tracheophyta</taxon>
        <taxon>Spermatophyta</taxon>
        <taxon>Magnoliopsida</taxon>
        <taxon>Trochodendrales</taxon>
        <taxon>Trochodendraceae</taxon>
        <taxon>Tetracentron</taxon>
    </lineage>
</organism>
<dbReference type="PROSITE" id="PS50850">
    <property type="entry name" value="MFS"/>
    <property type="match status" value="1"/>
</dbReference>
<feature type="transmembrane region" description="Helical" evidence="8">
    <location>
        <begin position="133"/>
        <end position="157"/>
    </location>
</feature>
<name>A0A834ZG65_TETSI</name>
<dbReference type="InterPro" id="IPR005829">
    <property type="entry name" value="Sugar_transporter_CS"/>
</dbReference>
<reference evidence="10 11" key="1">
    <citation type="submission" date="2020-04" db="EMBL/GenBank/DDBJ databases">
        <title>Plant Genome Project.</title>
        <authorList>
            <person name="Zhang R.-G."/>
        </authorList>
    </citation>
    <scope>NUCLEOTIDE SEQUENCE [LARGE SCALE GENOMIC DNA]</scope>
    <source>
        <strain evidence="10">YNK0</strain>
        <tissue evidence="10">Leaf</tissue>
    </source>
</reference>
<dbReference type="InterPro" id="IPR020846">
    <property type="entry name" value="MFS_dom"/>
</dbReference>
<feature type="domain" description="Major facilitator superfamily (MFS) profile" evidence="9">
    <location>
        <begin position="7"/>
        <end position="756"/>
    </location>
</feature>
<gene>
    <name evidence="10" type="ORF">HHK36_008822</name>
</gene>
<dbReference type="FunFam" id="1.20.1250.20:FF:000103">
    <property type="entry name" value="monosaccharide-sensing protein 2"/>
    <property type="match status" value="1"/>
</dbReference>
<evidence type="ECO:0000259" key="9">
    <source>
        <dbReference type="PROSITE" id="PS50850"/>
    </source>
</evidence>
<comment type="caution">
    <text evidence="10">The sequence shown here is derived from an EMBL/GenBank/DDBJ whole genome shotgun (WGS) entry which is preliminary data.</text>
</comment>
<dbReference type="PANTHER" id="PTHR48020">
    <property type="entry name" value="PROTON MYO-INOSITOL COTRANSPORTER"/>
    <property type="match status" value="1"/>
</dbReference>
<feature type="transmembrane region" description="Helical" evidence="8">
    <location>
        <begin position="727"/>
        <end position="750"/>
    </location>
</feature>
<dbReference type="EMBL" id="JABCRI010000005">
    <property type="protein sequence ID" value="KAF8406730.1"/>
    <property type="molecule type" value="Genomic_DNA"/>
</dbReference>
<evidence type="ECO:0000256" key="4">
    <source>
        <dbReference type="ARBA" id="ARBA00022692"/>
    </source>
</evidence>
<dbReference type="GO" id="GO:0016020">
    <property type="term" value="C:membrane"/>
    <property type="evidence" value="ECO:0007669"/>
    <property type="project" value="UniProtKB-SubCell"/>
</dbReference>
<dbReference type="OrthoDB" id="6339427at2759"/>
<feature type="transmembrane region" description="Helical" evidence="8">
    <location>
        <begin position="635"/>
        <end position="656"/>
    </location>
</feature>
<evidence type="ECO:0000256" key="3">
    <source>
        <dbReference type="ARBA" id="ARBA00022448"/>
    </source>
</evidence>
<evidence type="ECO:0000256" key="6">
    <source>
        <dbReference type="ARBA" id="ARBA00023136"/>
    </source>
</evidence>
<dbReference type="GO" id="GO:0022857">
    <property type="term" value="F:transmembrane transporter activity"/>
    <property type="evidence" value="ECO:0007669"/>
    <property type="project" value="InterPro"/>
</dbReference>
<evidence type="ECO:0000256" key="2">
    <source>
        <dbReference type="ARBA" id="ARBA00010992"/>
    </source>
</evidence>
<feature type="transmembrane region" description="Helical" evidence="8">
    <location>
        <begin position="98"/>
        <end position="121"/>
    </location>
</feature>
<keyword evidence="11" id="KW-1185">Reference proteome</keyword>
<evidence type="ECO:0000256" key="1">
    <source>
        <dbReference type="ARBA" id="ARBA00004141"/>
    </source>
</evidence>
<evidence type="ECO:0000313" key="11">
    <source>
        <dbReference type="Proteomes" id="UP000655225"/>
    </source>
</evidence>
<feature type="transmembrane region" description="Helical" evidence="8">
    <location>
        <begin position="561"/>
        <end position="581"/>
    </location>
</feature>
<feature type="transmembrane region" description="Helical" evidence="8">
    <location>
        <begin position="43"/>
        <end position="67"/>
    </location>
</feature>
<dbReference type="Pfam" id="PF00083">
    <property type="entry name" value="Sugar_tr"/>
    <property type="match status" value="3"/>
</dbReference>
<feature type="region of interest" description="Disordered" evidence="7">
    <location>
        <begin position="328"/>
        <end position="363"/>
    </location>
</feature>
<dbReference type="PANTHER" id="PTHR48020:SF35">
    <property type="entry name" value="SUGAR TRANSPORTER"/>
    <property type="match status" value="1"/>
</dbReference>
<dbReference type="InterPro" id="IPR050814">
    <property type="entry name" value="Myo-inositol_Transporter"/>
</dbReference>
<keyword evidence="5 8" id="KW-1133">Transmembrane helix</keyword>
<comment type="subcellular location">
    <subcellularLocation>
        <location evidence="1">Membrane</location>
        <topology evidence="1">Multi-pass membrane protein</topology>
    </subcellularLocation>
</comment>
<dbReference type="Gene3D" id="1.20.1250.20">
    <property type="entry name" value="MFS general substrate transporter like domains"/>
    <property type="match status" value="3"/>
</dbReference>
<dbReference type="PROSITE" id="PS00216">
    <property type="entry name" value="SUGAR_TRANSPORT_1"/>
    <property type="match status" value="1"/>
</dbReference>
<feature type="transmembrane region" description="Helical" evidence="8">
    <location>
        <begin position="662"/>
        <end position="689"/>
    </location>
</feature>
<feature type="transmembrane region" description="Helical" evidence="8">
    <location>
        <begin position="74"/>
        <end position="92"/>
    </location>
</feature>
<dbReference type="InterPro" id="IPR003663">
    <property type="entry name" value="Sugar/inositol_transpt"/>
</dbReference>
<dbReference type="AlphaFoldDB" id="A0A834ZG65"/>
<feature type="transmembrane region" description="Helical" evidence="8">
    <location>
        <begin position="701"/>
        <end position="721"/>
    </location>
</feature>
<keyword evidence="6 8" id="KW-0472">Membrane</keyword>
<dbReference type="InterPro" id="IPR005828">
    <property type="entry name" value="MFS_sugar_transport-like"/>
</dbReference>
<keyword evidence="3" id="KW-0813">Transport</keyword>
<comment type="similarity">
    <text evidence="2">Belongs to the major facilitator superfamily. Sugar transporter (TC 2.A.1.1) family.</text>
</comment>
<accession>A0A834ZG65</accession>
<dbReference type="Proteomes" id="UP000655225">
    <property type="component" value="Unassembled WGS sequence"/>
</dbReference>
<dbReference type="OMA" id="LTHINAG"/>
<sequence length="780" mass="84031">MRGAALVAIAATIGNLLQGWDNATIAGAILYIKVEFDLESNATMEGLIVAMSLIGATIVTTCSGVISDRLGRRPMLIVSSVLYFISGLIMLWSPNVYVLLLARLLDGFGIGLAVTLVPIYISETAPPDIRGLLNTLPQFTGSGGMFLSYCMVFGMSLMDSPSWRLMLGVLSIPSLIYFALTVFFLPESPRWLVSKGRMLEAKQILQRLRGREDVSGEMALLVEGLGIGGETSIEEYIIGPANDLTDDQQPTSEKDQIRLYGAEEGLSWVARPVTGQSTVGLVSRHGSMESQNVPLMDPLVTLFGSVHEKLPETGSMLFPNFGSMFSAAEPHGRNEQWDEESLRREDYTSDAAGGDSDDNLHSPLISRQTTSMEKDMVPPPSHGSILSMRHHSSIMQGNAGEPVSSMGIGGGWQLAWKWSEGEGEDGKKEGGFKRIYLHQEGVPGSRRGSLVSLPGGDVPEGSEFIQASALVSQPALYAKELMGQRPVGPAMVHPSETAAKGPTWGDLLEPGIKHALFVGMGIQILQQFSGINGVLYYTPQILEEAGVEVLLSDLGLSTDSASLLISAFTTLLMLPCIAVAMRLMDITGRSPTSETIAGEGGIGMGYLSMTRHAREIRFFTIVSLDTAPHIHQERLLLTTIPVLIVTLIILVLGNVLDLGTMVHAVISTVCVVIYFCCFVMAFGPIPNILCSEIFPTRVRGMCIAICALVYWIGDIIVTYTLPDLLSSIGLAGIFGIYAAVCAISWVFVYLKVPETKGMPLEVITEFFAVGAKKANAAKNN</sequence>
<feature type="transmembrane region" description="Helical" evidence="8">
    <location>
        <begin position="163"/>
        <end position="185"/>
    </location>
</feature>
<evidence type="ECO:0000256" key="7">
    <source>
        <dbReference type="SAM" id="MobiDB-lite"/>
    </source>
</evidence>
<dbReference type="PROSITE" id="PS00217">
    <property type="entry name" value="SUGAR_TRANSPORT_2"/>
    <property type="match status" value="1"/>
</dbReference>
<evidence type="ECO:0000313" key="10">
    <source>
        <dbReference type="EMBL" id="KAF8406730.1"/>
    </source>
</evidence>
<evidence type="ECO:0000256" key="5">
    <source>
        <dbReference type="ARBA" id="ARBA00022989"/>
    </source>
</evidence>
<proteinExistence type="inferred from homology"/>
<dbReference type="SUPFAM" id="SSF103473">
    <property type="entry name" value="MFS general substrate transporter"/>
    <property type="match status" value="1"/>
</dbReference>
<feature type="compositionally biased region" description="Basic and acidic residues" evidence="7">
    <location>
        <begin position="330"/>
        <end position="347"/>
    </location>
</feature>
<dbReference type="InterPro" id="IPR036259">
    <property type="entry name" value="MFS_trans_sf"/>
</dbReference>
<protein>
    <recommendedName>
        <fullName evidence="9">Major facilitator superfamily (MFS) profile domain-containing protein</fullName>
    </recommendedName>
</protein>